<feature type="binding site" evidence="15">
    <location>
        <position position="180"/>
    </location>
    <ligand>
        <name>substrate</name>
    </ligand>
</feature>
<dbReference type="PRINTS" id="PR00458">
    <property type="entry name" value="PEROXIDASE"/>
</dbReference>
<evidence type="ECO:0000256" key="3">
    <source>
        <dbReference type="ARBA" id="ARBA00006873"/>
    </source>
</evidence>
<evidence type="ECO:0000256" key="13">
    <source>
        <dbReference type="ARBA" id="ARBA00023324"/>
    </source>
</evidence>
<feature type="disulfide bond" evidence="18">
    <location>
        <begin position="217"/>
        <end position="249"/>
    </location>
</feature>
<evidence type="ECO:0000256" key="10">
    <source>
        <dbReference type="ARBA" id="ARBA00023157"/>
    </source>
</evidence>
<evidence type="ECO:0000256" key="8">
    <source>
        <dbReference type="ARBA" id="ARBA00023002"/>
    </source>
</evidence>
<dbReference type="InterPro" id="IPR000823">
    <property type="entry name" value="Peroxidase_pln"/>
</dbReference>
<dbReference type="CDD" id="cd00693">
    <property type="entry name" value="secretory_peroxidase"/>
    <property type="match status" value="1"/>
</dbReference>
<feature type="binding site" description="axial binding residue" evidence="16">
    <location>
        <position position="210"/>
    </location>
    <ligand>
        <name>heme b</name>
        <dbReference type="ChEBI" id="CHEBI:60344"/>
    </ligand>
    <ligandPart>
        <name>Fe</name>
        <dbReference type="ChEBI" id="CHEBI:18248"/>
    </ligandPart>
</feature>
<dbReference type="InterPro" id="IPR019794">
    <property type="entry name" value="Peroxidases_AS"/>
</dbReference>
<dbReference type="GO" id="GO:0140825">
    <property type="term" value="F:lactoperoxidase activity"/>
    <property type="evidence" value="ECO:0007669"/>
    <property type="project" value="UniProtKB-EC"/>
</dbReference>
<keyword evidence="4 19" id="KW-0575">Peroxidase</keyword>
<evidence type="ECO:0000256" key="15">
    <source>
        <dbReference type="PIRSR" id="PIRSR600823-2"/>
    </source>
</evidence>
<keyword evidence="7 16" id="KW-0106">Calcium</keyword>
<feature type="binding site" evidence="16">
    <location>
        <position position="89"/>
    </location>
    <ligand>
        <name>Ca(2+)</name>
        <dbReference type="ChEBI" id="CHEBI:29108"/>
        <label>1</label>
    </ligand>
</feature>
<keyword evidence="22" id="KW-1185">Reference proteome</keyword>
<protein>
    <recommendedName>
        <fullName evidence="19">Peroxidase</fullName>
        <ecNumber evidence="19">1.11.1.7</ecNumber>
    </recommendedName>
</protein>
<keyword evidence="6 16" id="KW-0479">Metal-binding</keyword>
<feature type="binding site" evidence="16">
    <location>
        <position position="211"/>
    </location>
    <ligand>
        <name>Ca(2+)</name>
        <dbReference type="ChEBI" id="CHEBI:29108"/>
        <label>2</label>
    </ligand>
</feature>
<dbReference type="EMBL" id="CAJGYO010000006">
    <property type="protein sequence ID" value="CAD6239043.1"/>
    <property type="molecule type" value="Genomic_DNA"/>
</dbReference>
<evidence type="ECO:0000256" key="9">
    <source>
        <dbReference type="ARBA" id="ARBA00023004"/>
    </source>
</evidence>
<dbReference type="GO" id="GO:0020037">
    <property type="term" value="F:heme binding"/>
    <property type="evidence" value="ECO:0007669"/>
    <property type="project" value="UniProtKB-UniRule"/>
</dbReference>
<keyword evidence="5 19" id="KW-0349">Heme</keyword>
<feature type="binding site" evidence="16">
    <location>
        <position position="91"/>
    </location>
    <ligand>
        <name>Ca(2+)</name>
        <dbReference type="ChEBI" id="CHEBI:29108"/>
        <label>1</label>
    </ligand>
</feature>
<evidence type="ECO:0000256" key="12">
    <source>
        <dbReference type="ARBA" id="ARBA00023283"/>
    </source>
</evidence>
<feature type="binding site" evidence="16">
    <location>
        <position position="270"/>
    </location>
    <ligand>
        <name>Ca(2+)</name>
        <dbReference type="ChEBI" id="CHEBI:29108"/>
        <label>2</label>
    </ligand>
</feature>
<dbReference type="PANTHER" id="PTHR31388">
    <property type="entry name" value="PEROXIDASE 72-RELATED"/>
    <property type="match status" value="1"/>
</dbReference>
<keyword evidence="10 18" id="KW-1015">Disulfide bond</keyword>
<dbReference type="Pfam" id="PF00141">
    <property type="entry name" value="peroxidase"/>
    <property type="match status" value="1"/>
</dbReference>
<feature type="binding site" evidence="16">
    <location>
        <position position="84"/>
    </location>
    <ligand>
        <name>Ca(2+)</name>
        <dbReference type="ChEBI" id="CHEBI:29108"/>
        <label>1</label>
    </ligand>
</feature>
<comment type="similarity">
    <text evidence="3">Belongs to the peroxidase family. Ascorbate peroxidase subfamily.</text>
</comment>
<evidence type="ECO:0000256" key="6">
    <source>
        <dbReference type="ARBA" id="ARBA00022723"/>
    </source>
</evidence>
<evidence type="ECO:0000256" key="17">
    <source>
        <dbReference type="PIRSR" id="PIRSR600823-4"/>
    </source>
</evidence>
<evidence type="ECO:0000256" key="7">
    <source>
        <dbReference type="ARBA" id="ARBA00022837"/>
    </source>
</evidence>
<evidence type="ECO:0000313" key="22">
    <source>
        <dbReference type="Proteomes" id="UP000604825"/>
    </source>
</evidence>
<dbReference type="Gene3D" id="1.10.520.10">
    <property type="match status" value="1"/>
</dbReference>
<feature type="disulfide bond" evidence="18">
    <location>
        <begin position="85"/>
        <end position="90"/>
    </location>
</feature>
<dbReference type="InterPro" id="IPR019793">
    <property type="entry name" value="Peroxidases_heam-ligand_BS"/>
</dbReference>
<accession>A0A811PFI2</accession>
<dbReference type="GO" id="GO:0005576">
    <property type="term" value="C:extracellular region"/>
    <property type="evidence" value="ECO:0007669"/>
    <property type="project" value="UniProtKB-SubCell"/>
</dbReference>
<dbReference type="GO" id="GO:0042744">
    <property type="term" value="P:hydrogen peroxide catabolic process"/>
    <property type="evidence" value="ECO:0007669"/>
    <property type="project" value="UniProtKB-KW"/>
</dbReference>
<keyword evidence="13 19" id="KW-0376">Hydrogen peroxide</keyword>
<feature type="binding site" evidence="16">
    <location>
        <position position="262"/>
    </location>
    <ligand>
        <name>Ca(2+)</name>
        <dbReference type="ChEBI" id="CHEBI:29108"/>
        <label>2</label>
    </ligand>
</feature>
<dbReference type="EC" id="1.11.1.7" evidence="19"/>
<feature type="disulfide bond" evidence="18">
    <location>
        <begin position="52"/>
        <end position="132"/>
    </location>
</feature>
<dbReference type="OrthoDB" id="2113341at2759"/>
<dbReference type="FunFam" id="1.10.420.10:FF:000001">
    <property type="entry name" value="Peroxidase"/>
    <property type="match status" value="1"/>
</dbReference>
<evidence type="ECO:0000256" key="5">
    <source>
        <dbReference type="ARBA" id="ARBA00022617"/>
    </source>
</evidence>
<sequence length="347" mass="38274">MASINIVLGAIFIASFYLSGSLAFPPGHHEGAHPIGNGPISGLSTDYYKFTCPQADEIVVPILKKAIAKEPRIAASLLRLLFHDCFVQGCDASVLLDDTEEVVSEKNAIPNKNSIRGFEVIDEIKAALEEACPNTVSCADTIALAARGSTVLSGGPYWELPLGRRDSKTANMKLANKNLPPPNATLHRLIKFFQRQGLDKVDLVALSGSHTIGKARCVSFKQRLYNQHRDNRPENTLEKSFYHTLALACPRTGGDDNIRSLDFVSPSQFDNSYYKLILEGKGLLNSDEVLWTGKDPEIAGLVKSYAENKPLFFEHYVNSIIKMGNINPLMGYNGEIRKNCHRVNQEI</sequence>
<evidence type="ECO:0000256" key="2">
    <source>
        <dbReference type="ARBA" id="ARBA00004613"/>
    </source>
</evidence>
<evidence type="ECO:0000256" key="11">
    <source>
        <dbReference type="ARBA" id="ARBA00023180"/>
    </source>
</evidence>
<comment type="cofactor">
    <cofactor evidence="16 19">
        <name>heme b</name>
        <dbReference type="ChEBI" id="CHEBI:60344"/>
    </cofactor>
    <text evidence="16 19">Binds 1 heme b (iron(II)-protoporphyrin IX) group per subunit.</text>
</comment>
<feature type="signal peptide" evidence="19">
    <location>
        <begin position="1"/>
        <end position="23"/>
    </location>
</feature>
<evidence type="ECO:0000256" key="1">
    <source>
        <dbReference type="ARBA" id="ARBA00000189"/>
    </source>
</evidence>
<dbReference type="InterPro" id="IPR002016">
    <property type="entry name" value="Haem_peroxidase"/>
</dbReference>
<dbReference type="Proteomes" id="UP000604825">
    <property type="component" value="Unassembled WGS sequence"/>
</dbReference>
<gene>
    <name evidence="21" type="ORF">NCGR_LOCUS26089</name>
</gene>
<dbReference type="PROSITE" id="PS50873">
    <property type="entry name" value="PEROXIDASE_4"/>
    <property type="match status" value="1"/>
</dbReference>
<dbReference type="GO" id="GO:0046872">
    <property type="term" value="F:metal ion binding"/>
    <property type="evidence" value="ECO:0007669"/>
    <property type="project" value="UniProtKB-UniRule"/>
</dbReference>
<comment type="cofactor">
    <cofactor evidence="16 19">
        <name>Ca(2+)</name>
        <dbReference type="ChEBI" id="CHEBI:29108"/>
    </cofactor>
    <text evidence="16 19">Binds 2 calcium ions per subunit.</text>
</comment>
<feature type="binding site" evidence="16">
    <location>
        <position position="93"/>
    </location>
    <ligand>
        <name>Ca(2+)</name>
        <dbReference type="ChEBI" id="CHEBI:29108"/>
        <label>1</label>
    </ligand>
</feature>
<dbReference type="InterPro" id="IPR033905">
    <property type="entry name" value="Secretory_peroxidase"/>
</dbReference>
<evidence type="ECO:0000256" key="19">
    <source>
        <dbReference type="RuleBase" id="RU362060"/>
    </source>
</evidence>
<comment type="subcellular location">
    <subcellularLocation>
        <location evidence="2 19">Secreted</location>
    </subcellularLocation>
</comment>
<keyword evidence="9 16" id="KW-0408">Iron</keyword>
<keyword evidence="12" id="KW-0873">Pyrrolidone carboxylic acid</keyword>
<dbReference type="GO" id="GO:0006979">
    <property type="term" value="P:response to oxidative stress"/>
    <property type="evidence" value="ECO:0007669"/>
    <property type="project" value="UniProtKB-UniRule"/>
</dbReference>
<dbReference type="Gene3D" id="1.10.420.10">
    <property type="entry name" value="Peroxidase, domain 2"/>
    <property type="match status" value="1"/>
</dbReference>
<dbReference type="SUPFAM" id="SSF48113">
    <property type="entry name" value="Heme-dependent peroxidases"/>
    <property type="match status" value="1"/>
</dbReference>
<name>A0A811PFI2_9POAL</name>
<evidence type="ECO:0000259" key="20">
    <source>
        <dbReference type="PROSITE" id="PS50873"/>
    </source>
</evidence>
<feature type="binding site" evidence="16">
    <location>
        <position position="87"/>
    </location>
    <ligand>
        <name>Ca(2+)</name>
        <dbReference type="ChEBI" id="CHEBI:29108"/>
        <label>1</label>
    </ligand>
</feature>
<evidence type="ECO:0000256" key="18">
    <source>
        <dbReference type="PIRSR" id="PIRSR600823-5"/>
    </source>
</evidence>
<organism evidence="21 22">
    <name type="scientific">Miscanthus lutarioriparius</name>
    <dbReference type="NCBI Taxonomy" id="422564"/>
    <lineage>
        <taxon>Eukaryota</taxon>
        <taxon>Viridiplantae</taxon>
        <taxon>Streptophyta</taxon>
        <taxon>Embryophyta</taxon>
        <taxon>Tracheophyta</taxon>
        <taxon>Spermatophyta</taxon>
        <taxon>Magnoliopsida</taxon>
        <taxon>Liliopsida</taxon>
        <taxon>Poales</taxon>
        <taxon>Poaceae</taxon>
        <taxon>PACMAD clade</taxon>
        <taxon>Panicoideae</taxon>
        <taxon>Andropogonodae</taxon>
        <taxon>Andropogoneae</taxon>
        <taxon>Saccharinae</taxon>
        <taxon>Miscanthus</taxon>
    </lineage>
</organism>
<proteinExistence type="inferred from homology"/>
<keyword evidence="11" id="KW-0325">Glycoprotein</keyword>
<dbReference type="InterPro" id="IPR010255">
    <property type="entry name" value="Haem_peroxidase_sf"/>
</dbReference>
<reference evidence="21" key="1">
    <citation type="submission" date="2020-10" db="EMBL/GenBank/DDBJ databases">
        <authorList>
            <person name="Han B."/>
            <person name="Lu T."/>
            <person name="Zhao Q."/>
            <person name="Huang X."/>
            <person name="Zhao Y."/>
        </authorList>
    </citation>
    <scope>NUCLEOTIDE SEQUENCE</scope>
</reference>
<feature type="chain" id="PRO_5033099259" description="Peroxidase" evidence="19">
    <location>
        <begin position="24"/>
        <end position="347"/>
    </location>
</feature>
<comment type="similarity">
    <text evidence="19">Belongs to the peroxidase family. Classical plant (class III) peroxidase subfamily.</text>
</comment>
<feature type="binding site" evidence="16">
    <location>
        <position position="105"/>
    </location>
    <ligand>
        <name>Ca(2+)</name>
        <dbReference type="ChEBI" id="CHEBI:29108"/>
        <label>1</label>
    </ligand>
</feature>
<feature type="disulfide bond" evidence="18">
    <location>
        <begin position="138"/>
        <end position="340"/>
    </location>
</feature>
<feature type="domain" description="Plant heme peroxidase family profile" evidence="20">
    <location>
        <begin position="42"/>
        <end position="344"/>
    </location>
</feature>
<evidence type="ECO:0000256" key="14">
    <source>
        <dbReference type="PIRSR" id="PIRSR600823-1"/>
    </source>
</evidence>
<keyword evidence="19" id="KW-0964">Secreted</keyword>
<dbReference type="PRINTS" id="PR00461">
    <property type="entry name" value="PLPEROXIDASE"/>
</dbReference>
<evidence type="ECO:0000313" key="21">
    <source>
        <dbReference type="EMBL" id="CAD6239043.1"/>
    </source>
</evidence>
<comment type="caution">
    <text evidence="21">The sequence shown here is derived from an EMBL/GenBank/DDBJ whole genome shotgun (WGS) entry which is preliminary data.</text>
</comment>
<dbReference type="PANTHER" id="PTHR31388:SF164">
    <property type="entry name" value="PEROXIDASE 9"/>
    <property type="match status" value="1"/>
</dbReference>
<dbReference type="AlphaFoldDB" id="A0A811PFI2"/>
<feature type="active site" description="Proton acceptor" evidence="14">
    <location>
        <position position="83"/>
    </location>
</feature>
<comment type="function">
    <text evidence="19">Removal of H(2)O(2), oxidation of toxic reductants, biosynthesis and degradation of lignin, suberization, auxin catabolism, response to environmental stresses such as wounding, pathogen attack and oxidative stress.</text>
</comment>
<dbReference type="PROSITE" id="PS00435">
    <property type="entry name" value="PEROXIDASE_1"/>
    <property type="match status" value="1"/>
</dbReference>
<keyword evidence="19" id="KW-0732">Signal</keyword>
<keyword evidence="8 19" id="KW-0560">Oxidoreductase</keyword>
<evidence type="ECO:0000256" key="16">
    <source>
        <dbReference type="PIRSR" id="PIRSR600823-3"/>
    </source>
</evidence>
<dbReference type="FunFam" id="1.10.520.10:FF:000001">
    <property type="entry name" value="Peroxidase"/>
    <property type="match status" value="1"/>
</dbReference>
<feature type="site" description="Transition state stabilizer" evidence="17">
    <location>
        <position position="79"/>
    </location>
</feature>
<comment type="catalytic activity">
    <reaction evidence="1 19">
        <text>2 a phenolic donor + H2O2 = 2 a phenolic radical donor + 2 H2O</text>
        <dbReference type="Rhea" id="RHEA:56136"/>
        <dbReference type="ChEBI" id="CHEBI:15377"/>
        <dbReference type="ChEBI" id="CHEBI:16240"/>
        <dbReference type="ChEBI" id="CHEBI:139520"/>
        <dbReference type="ChEBI" id="CHEBI:139521"/>
        <dbReference type="EC" id="1.11.1.7"/>
    </reaction>
</comment>
<evidence type="ECO:0000256" key="4">
    <source>
        <dbReference type="ARBA" id="ARBA00022559"/>
    </source>
</evidence>
<dbReference type="PROSITE" id="PS00436">
    <property type="entry name" value="PEROXIDASE_2"/>
    <property type="match status" value="1"/>
</dbReference>